<dbReference type="Proteomes" id="UP001605036">
    <property type="component" value="Unassembled WGS sequence"/>
</dbReference>
<protein>
    <submittedName>
        <fullName evidence="1">Uncharacterized protein</fullName>
    </submittedName>
</protein>
<gene>
    <name evidence="1" type="ORF">R1flu_025965</name>
</gene>
<sequence>MYKKTNYTLHILPSPPRGSIRWPSSRPGRLSIREAIALILTPPRGKFLATARHNQSISEVYRPRRVRATQELTFLSQMIAGFDGEQFSGNLRCY</sequence>
<name>A0ABD1XEL5_9MARC</name>
<comment type="caution">
    <text evidence="1">The sequence shown here is derived from an EMBL/GenBank/DDBJ whole genome shotgun (WGS) entry which is preliminary data.</text>
</comment>
<accession>A0ABD1XEL5</accession>
<proteinExistence type="predicted"/>
<keyword evidence="2" id="KW-1185">Reference proteome</keyword>
<dbReference type="EMBL" id="JBHFFA010000008">
    <property type="protein sequence ID" value="KAL2607392.1"/>
    <property type="molecule type" value="Genomic_DNA"/>
</dbReference>
<organism evidence="1 2">
    <name type="scientific">Riccia fluitans</name>
    <dbReference type="NCBI Taxonomy" id="41844"/>
    <lineage>
        <taxon>Eukaryota</taxon>
        <taxon>Viridiplantae</taxon>
        <taxon>Streptophyta</taxon>
        <taxon>Embryophyta</taxon>
        <taxon>Marchantiophyta</taxon>
        <taxon>Marchantiopsida</taxon>
        <taxon>Marchantiidae</taxon>
        <taxon>Marchantiales</taxon>
        <taxon>Ricciaceae</taxon>
        <taxon>Riccia</taxon>
    </lineage>
</organism>
<evidence type="ECO:0000313" key="2">
    <source>
        <dbReference type="Proteomes" id="UP001605036"/>
    </source>
</evidence>
<reference evidence="1 2" key="1">
    <citation type="submission" date="2024-09" db="EMBL/GenBank/DDBJ databases">
        <title>Chromosome-scale assembly of Riccia fluitans.</title>
        <authorList>
            <person name="Paukszto L."/>
            <person name="Sawicki J."/>
            <person name="Karawczyk K."/>
            <person name="Piernik-Szablinska J."/>
            <person name="Szczecinska M."/>
            <person name="Mazdziarz M."/>
        </authorList>
    </citation>
    <scope>NUCLEOTIDE SEQUENCE [LARGE SCALE GENOMIC DNA]</scope>
    <source>
        <strain evidence="1">Rf_01</strain>
        <tissue evidence="1">Aerial parts of the thallus</tissue>
    </source>
</reference>
<dbReference type="AlphaFoldDB" id="A0ABD1XEL5"/>
<evidence type="ECO:0000313" key="1">
    <source>
        <dbReference type="EMBL" id="KAL2607392.1"/>
    </source>
</evidence>